<dbReference type="AlphaFoldDB" id="A0A423UJK8"/>
<dbReference type="EMBL" id="WKZA01000023">
    <property type="protein sequence ID" value="MSA94779.1"/>
    <property type="molecule type" value="Genomic_DNA"/>
</dbReference>
<feature type="transmembrane region" description="Helical" evidence="9">
    <location>
        <begin position="334"/>
        <end position="356"/>
    </location>
</feature>
<feature type="transmembrane region" description="Helical" evidence="9">
    <location>
        <begin position="481"/>
        <end position="502"/>
    </location>
</feature>
<evidence type="ECO:0000259" key="10">
    <source>
        <dbReference type="PROSITE" id="PS50928"/>
    </source>
</evidence>
<dbReference type="CDD" id="cd06261">
    <property type="entry name" value="TM_PBP2"/>
    <property type="match status" value="1"/>
</dbReference>
<dbReference type="Pfam" id="PF00528">
    <property type="entry name" value="BPD_transp_1"/>
    <property type="match status" value="1"/>
</dbReference>
<evidence type="ECO:0000313" key="11">
    <source>
        <dbReference type="EMBL" id="MSA94779.1"/>
    </source>
</evidence>
<name>A0A423UJK8_9ACTN</name>
<keyword evidence="8 9" id="KW-0472">Membrane</keyword>
<dbReference type="RefSeq" id="WP_096228037.1">
    <property type="nucleotide sequence ID" value="NZ_CP168029.1"/>
</dbReference>
<evidence type="ECO:0000256" key="2">
    <source>
        <dbReference type="ARBA" id="ARBA00007069"/>
    </source>
</evidence>
<dbReference type="PROSITE" id="PS50928">
    <property type="entry name" value="ABC_TM1"/>
    <property type="match status" value="1"/>
</dbReference>
<reference evidence="11 14" key="4">
    <citation type="journal article" date="2019" name="Nat. Med.">
        <title>A library of human gut bacterial isolates paired with longitudinal multiomics data enables mechanistic microbiome research.</title>
        <authorList>
            <person name="Poyet M."/>
            <person name="Groussin M."/>
            <person name="Gibbons S.M."/>
            <person name="Avila-Pacheco J."/>
            <person name="Jiang X."/>
            <person name="Kearney S.M."/>
            <person name="Perrotta A.R."/>
            <person name="Berdy B."/>
            <person name="Zhao S."/>
            <person name="Lieberman T.D."/>
            <person name="Swanson P.K."/>
            <person name="Smith M."/>
            <person name="Roesemann S."/>
            <person name="Alexander J.E."/>
            <person name="Rich S.A."/>
            <person name="Livny J."/>
            <person name="Vlamakis H."/>
            <person name="Clish C."/>
            <person name="Bullock K."/>
            <person name="Deik A."/>
            <person name="Scott J."/>
            <person name="Pierce K.A."/>
            <person name="Xavier R.J."/>
            <person name="Alm E.J."/>
        </authorList>
    </citation>
    <scope>NUCLEOTIDE SEQUENCE [LARGE SCALE GENOMIC DNA]</scope>
    <source>
        <strain evidence="11 14">BIOML-A1</strain>
    </source>
</reference>
<evidence type="ECO:0000256" key="3">
    <source>
        <dbReference type="ARBA" id="ARBA00022448"/>
    </source>
</evidence>
<dbReference type="Proteomes" id="UP000285258">
    <property type="component" value="Unassembled WGS sequence"/>
</dbReference>
<organism evidence="12 13">
    <name type="scientific">Gordonibacter urolithinfaciens</name>
    <dbReference type="NCBI Taxonomy" id="1335613"/>
    <lineage>
        <taxon>Bacteria</taxon>
        <taxon>Bacillati</taxon>
        <taxon>Actinomycetota</taxon>
        <taxon>Coriobacteriia</taxon>
        <taxon>Eggerthellales</taxon>
        <taxon>Eggerthellaceae</taxon>
        <taxon>Gordonibacter</taxon>
    </lineage>
</organism>
<evidence type="ECO:0000256" key="6">
    <source>
        <dbReference type="ARBA" id="ARBA00022692"/>
    </source>
</evidence>
<evidence type="ECO:0000313" key="12">
    <source>
        <dbReference type="EMBL" id="ROT89527.1"/>
    </source>
</evidence>
<dbReference type="SUPFAM" id="SSF161098">
    <property type="entry name" value="MetI-like"/>
    <property type="match status" value="1"/>
</dbReference>
<protein>
    <submittedName>
        <fullName evidence="12">Molybdate ABC transporter permease subunit</fullName>
    </submittedName>
</protein>
<keyword evidence="3 9" id="KW-0813">Transport</keyword>
<dbReference type="PANTHER" id="PTHR30183">
    <property type="entry name" value="MOLYBDENUM TRANSPORT SYSTEM PERMEASE PROTEIN MODB"/>
    <property type="match status" value="1"/>
</dbReference>
<gene>
    <name evidence="12" type="primary">modB</name>
    <name evidence="12" type="ORF">DMP12_08805</name>
    <name evidence="11" type="ORF">GKG38_06840</name>
</gene>
<dbReference type="EMBL" id="QIBW01000009">
    <property type="protein sequence ID" value="ROT89527.1"/>
    <property type="molecule type" value="Genomic_DNA"/>
</dbReference>
<keyword evidence="6 9" id="KW-0812">Transmembrane</keyword>
<evidence type="ECO:0000313" key="14">
    <source>
        <dbReference type="Proteomes" id="UP000462865"/>
    </source>
</evidence>
<feature type="transmembrane region" description="Helical" evidence="9">
    <location>
        <begin position="420"/>
        <end position="442"/>
    </location>
</feature>
<evidence type="ECO:0000256" key="4">
    <source>
        <dbReference type="ARBA" id="ARBA00022475"/>
    </source>
</evidence>
<dbReference type="GO" id="GO:0005886">
    <property type="term" value="C:plasma membrane"/>
    <property type="evidence" value="ECO:0007669"/>
    <property type="project" value="UniProtKB-SubCell"/>
</dbReference>
<feature type="domain" description="ABC transmembrane type-1" evidence="10">
    <location>
        <begin position="296"/>
        <end position="499"/>
    </location>
</feature>
<evidence type="ECO:0000256" key="7">
    <source>
        <dbReference type="ARBA" id="ARBA00022989"/>
    </source>
</evidence>
<feature type="transmembrane region" description="Helical" evidence="9">
    <location>
        <begin position="304"/>
        <end position="322"/>
    </location>
</feature>
<comment type="similarity">
    <text evidence="2">Belongs to the binding-protein-dependent transport system permease family. CysTW subfamily.</text>
</comment>
<reference evidence="13" key="1">
    <citation type="submission" date="2018-05" db="EMBL/GenBank/DDBJ databases">
        <title>Genome Sequencing of selected type strains of the family Eggerthellaceae.</title>
        <authorList>
            <person name="Danylec N."/>
            <person name="Stoll D.A."/>
            <person name="Doetsch A."/>
            <person name="Huch M."/>
        </authorList>
    </citation>
    <scope>NUCLEOTIDE SEQUENCE [LARGE SCALE GENOMIC DNA]</scope>
    <source>
        <strain evidence="13">DSM 27213</strain>
    </source>
</reference>
<proteinExistence type="inferred from homology"/>
<comment type="caution">
    <text evidence="12">The sequence shown here is derived from an EMBL/GenBank/DDBJ whole genome shotgun (WGS) entry which is preliminary data.</text>
</comment>
<evidence type="ECO:0000313" key="13">
    <source>
        <dbReference type="Proteomes" id="UP000285258"/>
    </source>
</evidence>
<dbReference type="GO" id="GO:0015098">
    <property type="term" value="F:molybdate ion transmembrane transporter activity"/>
    <property type="evidence" value="ECO:0007669"/>
    <property type="project" value="InterPro"/>
</dbReference>
<dbReference type="InterPro" id="IPR000515">
    <property type="entry name" value="MetI-like"/>
</dbReference>
<sequence>MRISRTDTCARPVARTAQGCANRVAPPLPSAPATARPAFVQRRAISGAAALALALALILSSALAPGLAFADTGDEGDPAAPNPAAAGADGAQDASAADDAVSLAADGTAASLDGSPFALEGFSRSQVGSNSDIGGAYAGYRYLVSDEPGSLGVIATDACIVVYVPHGVAEENGFDKSSSESRSYLKSLLIALDSENAKGGSVLTRQGNWIFTNEPIVEHEGVEYRFDQELKPGEFYACVIGADGSDVTDAANPAHVRLTHADFATMAPADSVEVVGAATGFAALAEFLGGIDLSPLWVTLKTTLTAIVFIFILGLAAAYFSLRIPARAQDIADSIFTIPMVLPPTVCGFLLLLAFGKNTGVGQWFIDIGFPLIFSWQATVIAAVVVAFPLMYRSARGAFENLDPNMLDAARTLGWSNAKIFFKLMLPLSWSSIAAGTVLSFARALGEFGATLFLAGNYLGITRTIPIAIYFEWMNGNTDVAIFWTIVIMLFSFVVILFINLWGRRTTKYRRRAEA</sequence>
<evidence type="ECO:0000256" key="9">
    <source>
        <dbReference type="RuleBase" id="RU363032"/>
    </source>
</evidence>
<feature type="transmembrane region" description="Helical" evidence="9">
    <location>
        <begin position="44"/>
        <end position="64"/>
    </location>
</feature>
<evidence type="ECO:0000256" key="1">
    <source>
        <dbReference type="ARBA" id="ARBA00004651"/>
    </source>
</evidence>
<dbReference type="Gene3D" id="1.10.3720.10">
    <property type="entry name" value="MetI-like"/>
    <property type="match status" value="1"/>
</dbReference>
<comment type="subcellular location">
    <subcellularLocation>
        <location evidence="1 9">Cell membrane</location>
        <topology evidence="1 9">Multi-pass membrane protein</topology>
    </subcellularLocation>
</comment>
<keyword evidence="5" id="KW-0500">Molybdenum</keyword>
<evidence type="ECO:0000256" key="5">
    <source>
        <dbReference type="ARBA" id="ARBA00022505"/>
    </source>
</evidence>
<feature type="transmembrane region" description="Helical" evidence="9">
    <location>
        <begin position="368"/>
        <end position="392"/>
    </location>
</feature>
<keyword evidence="7 9" id="KW-1133">Transmembrane helix</keyword>
<keyword evidence="4" id="KW-1003">Cell membrane</keyword>
<accession>A0A423UJK8</accession>
<evidence type="ECO:0000256" key="8">
    <source>
        <dbReference type="ARBA" id="ARBA00023136"/>
    </source>
</evidence>
<dbReference type="InterPro" id="IPR011867">
    <property type="entry name" value="ModB_ABC"/>
</dbReference>
<dbReference type="NCBIfam" id="TIGR02141">
    <property type="entry name" value="modB_ABC"/>
    <property type="match status" value="1"/>
</dbReference>
<dbReference type="PANTHER" id="PTHR30183:SF3">
    <property type="entry name" value="MOLYBDENUM TRANSPORT SYSTEM PERMEASE PROTEIN MODB"/>
    <property type="match status" value="1"/>
</dbReference>
<dbReference type="Proteomes" id="UP000462865">
    <property type="component" value="Unassembled WGS sequence"/>
</dbReference>
<reference evidence="12" key="2">
    <citation type="journal article" date="2019" name="Int. J. Syst. Evol. Microbiol.">
        <title>Gordonibacter faecihominis is a later heterotypic synonym of Gordonibacter urolithinfaciens.</title>
        <authorList>
            <person name="Danylec N."/>
            <person name="Stoll D.A."/>
            <person name="Huch M."/>
        </authorList>
    </citation>
    <scope>NUCLEOTIDE SEQUENCE</scope>
    <source>
        <strain evidence="12">DSM 27213</strain>
    </source>
</reference>
<dbReference type="InterPro" id="IPR035906">
    <property type="entry name" value="MetI-like_sf"/>
</dbReference>
<reference evidence="12" key="3">
    <citation type="journal article" date="2019" name="Microbiol. Resour. Announc.">
        <title>Draft Genome Sequences of Type Strains of Gordonibacter faecihominis, Paraeggerthella hongkongensis, Parvibacter caecicola,Slackia equolifaciens, Slackia faecicanis, and Slackia isoflavoniconvertens.</title>
        <authorList>
            <person name="Danylec N."/>
            <person name="Stoll D.A."/>
            <person name="Dotsch A."/>
            <person name="Huch M."/>
        </authorList>
    </citation>
    <scope>NUCLEOTIDE SEQUENCE</scope>
    <source>
        <strain evidence="12">DSM 27213</strain>
    </source>
</reference>